<reference evidence="4" key="1">
    <citation type="journal article" date="2020" name="Nat. Commun.">
        <title>Genome assembly of wild tea tree DASZ reveals pedigree and selection history of tea varieties.</title>
        <authorList>
            <person name="Zhang W."/>
            <person name="Zhang Y."/>
            <person name="Qiu H."/>
            <person name="Guo Y."/>
            <person name="Wan H."/>
            <person name="Zhang X."/>
            <person name="Scossa F."/>
            <person name="Alseekh S."/>
            <person name="Zhang Q."/>
            <person name="Wang P."/>
            <person name="Xu L."/>
            <person name="Schmidt M.H."/>
            <person name="Jia X."/>
            <person name="Li D."/>
            <person name="Zhu A."/>
            <person name="Guo F."/>
            <person name="Chen W."/>
            <person name="Ni D."/>
            <person name="Usadel B."/>
            <person name="Fernie A.R."/>
            <person name="Wen W."/>
        </authorList>
    </citation>
    <scope>NUCLEOTIDE SEQUENCE [LARGE SCALE GENOMIC DNA]</scope>
    <source>
        <strain evidence="4">cv. G240</strain>
    </source>
</reference>
<sequence length="611" mass="67552">MGFKKLLSTIPHHQIPPMVKNSLHWAHNCTTQHNPPPFQPKGPSILATNLIKSYFDKGLIKEARMLFDEMPERDVVAWTAMIAGYASCNHHARSWVVFCEMIRKSKENPNAFTMSSALKACKGMNSLSCGGLVHGLAIKLGIVGCIYVDNVLLDMYAACCVTMDDAYLVFREIHEKNDVSWTTLIAGYTHRGDGYTGLQAFKQMLSEESEANAFSISIAVRACASIGSHTCGKQIHASVVKHGFESNIPVMNSILDMYCRCSCLCEANQCFHGMTERNLITWNTLIAGYEKSNSHESLYIFSQMECEGFSPNCFTLSSVMAACANLAVLSCGQQVHGSIVQRGLDGNLALANALLDMYAKCGNIVDSHKIFTEMSLRDLVSWTSMMLGYGSHGYGKEAVELFDEMVMSGIRPDRIVFMAVLSACSHAGLVNEGLSYFKSMIGDYNITPNQEIYGCVVDLLGRAGRVKEAYELIEGMPFKPDESVWGAFLGACKAHRLPNLGKLATKRVLDLGPNVTGTYVMLSNLYAAEGKWGEFAKMRKLMRGMGSKKEAGRSWVEVRNQVCSFVVGDKMGAHIEWVYGVLDMLILHMKEEAEYVPPDLHCSTYDVAERT</sequence>
<dbReference type="InterPro" id="IPR046848">
    <property type="entry name" value="E_motif"/>
</dbReference>
<dbReference type="PANTHER" id="PTHR47926">
    <property type="entry name" value="PENTATRICOPEPTIDE REPEAT-CONTAINING PROTEIN"/>
    <property type="match status" value="1"/>
</dbReference>
<reference evidence="3 4" key="2">
    <citation type="submission" date="2020-07" db="EMBL/GenBank/DDBJ databases">
        <title>Genome assembly of wild tea tree DASZ reveals pedigree and selection history of tea varieties.</title>
        <authorList>
            <person name="Zhang W."/>
        </authorList>
    </citation>
    <scope>NUCLEOTIDE SEQUENCE [LARGE SCALE GENOMIC DNA]</scope>
    <source>
        <strain evidence="4">cv. G240</strain>
        <tissue evidence="3">Leaf</tissue>
    </source>
</reference>
<feature type="repeat" description="PPR" evidence="2">
    <location>
        <begin position="378"/>
        <end position="412"/>
    </location>
</feature>
<gene>
    <name evidence="3" type="ORF">HYC85_010122</name>
</gene>
<dbReference type="Gene3D" id="1.25.40.10">
    <property type="entry name" value="Tetratricopeptide repeat domain"/>
    <property type="match status" value="4"/>
</dbReference>
<evidence type="ECO:0008006" key="5">
    <source>
        <dbReference type="Google" id="ProtNLM"/>
    </source>
</evidence>
<evidence type="ECO:0000313" key="3">
    <source>
        <dbReference type="EMBL" id="KAF5952178.1"/>
    </source>
</evidence>
<protein>
    <recommendedName>
        <fullName evidence="5">Pentatricopeptide repeat-containing protein</fullName>
    </recommendedName>
</protein>
<dbReference type="PANTHER" id="PTHR47926:SF448">
    <property type="entry name" value="PENTACOTRIPEPTIDE-REPEAT REGION OF PRORP DOMAIN-CONTAINING PROTEIN"/>
    <property type="match status" value="1"/>
</dbReference>
<keyword evidence="1" id="KW-0677">Repeat</keyword>
<dbReference type="Pfam" id="PF13041">
    <property type="entry name" value="PPR_2"/>
    <property type="match status" value="3"/>
</dbReference>
<evidence type="ECO:0000256" key="1">
    <source>
        <dbReference type="ARBA" id="ARBA00022737"/>
    </source>
</evidence>
<dbReference type="FunFam" id="1.25.40.10:FF:000090">
    <property type="entry name" value="Pentatricopeptide repeat-containing protein, chloroplastic"/>
    <property type="match status" value="1"/>
</dbReference>
<dbReference type="AlphaFoldDB" id="A0A7J7HJN6"/>
<dbReference type="NCBIfam" id="TIGR00756">
    <property type="entry name" value="PPR"/>
    <property type="match status" value="3"/>
</dbReference>
<accession>A0A7J7HJN6</accession>
<evidence type="ECO:0000256" key="2">
    <source>
        <dbReference type="PROSITE-ProRule" id="PRU00708"/>
    </source>
</evidence>
<dbReference type="InterPro" id="IPR011990">
    <property type="entry name" value="TPR-like_helical_dom_sf"/>
</dbReference>
<dbReference type="Pfam" id="PF01535">
    <property type="entry name" value="PPR"/>
    <property type="match status" value="3"/>
</dbReference>
<dbReference type="Proteomes" id="UP000593564">
    <property type="component" value="Unassembled WGS sequence"/>
</dbReference>
<dbReference type="Pfam" id="PF20431">
    <property type="entry name" value="E_motif"/>
    <property type="match status" value="1"/>
</dbReference>
<dbReference type="FunFam" id="1.25.40.10:FF:001815">
    <property type="entry name" value="Putative pentatricopeptide repeat-containing protein At1g56570"/>
    <property type="match status" value="1"/>
</dbReference>
<dbReference type="InterPro" id="IPR002885">
    <property type="entry name" value="PPR_rpt"/>
</dbReference>
<organism evidence="3 4">
    <name type="scientific">Camellia sinensis</name>
    <name type="common">Tea plant</name>
    <name type="synonym">Thea sinensis</name>
    <dbReference type="NCBI Taxonomy" id="4442"/>
    <lineage>
        <taxon>Eukaryota</taxon>
        <taxon>Viridiplantae</taxon>
        <taxon>Streptophyta</taxon>
        <taxon>Embryophyta</taxon>
        <taxon>Tracheophyta</taxon>
        <taxon>Spermatophyta</taxon>
        <taxon>Magnoliopsida</taxon>
        <taxon>eudicotyledons</taxon>
        <taxon>Gunneridae</taxon>
        <taxon>Pentapetalae</taxon>
        <taxon>asterids</taxon>
        <taxon>Ericales</taxon>
        <taxon>Theaceae</taxon>
        <taxon>Camellia</taxon>
    </lineage>
</organism>
<comment type="caution">
    <text evidence="3">The sequence shown here is derived from an EMBL/GenBank/DDBJ whole genome shotgun (WGS) entry which is preliminary data.</text>
</comment>
<dbReference type="PROSITE" id="PS51375">
    <property type="entry name" value="PPR"/>
    <property type="match status" value="2"/>
</dbReference>
<dbReference type="FunFam" id="1.25.40.10:FF:000353">
    <property type="entry name" value="Pentatricopeptide repeat-containing protein At4g39530"/>
    <property type="match status" value="1"/>
</dbReference>
<dbReference type="EMBL" id="JACBKZ010000004">
    <property type="protein sequence ID" value="KAF5952178.1"/>
    <property type="molecule type" value="Genomic_DNA"/>
</dbReference>
<name>A0A7J7HJN6_CAMSI</name>
<evidence type="ECO:0000313" key="4">
    <source>
        <dbReference type="Proteomes" id="UP000593564"/>
    </source>
</evidence>
<keyword evidence="4" id="KW-1185">Reference proteome</keyword>
<dbReference type="InterPro" id="IPR046960">
    <property type="entry name" value="PPR_At4g14850-like_plant"/>
</dbReference>
<dbReference type="GO" id="GO:0009451">
    <property type="term" value="P:RNA modification"/>
    <property type="evidence" value="ECO:0007669"/>
    <property type="project" value="InterPro"/>
</dbReference>
<dbReference type="GO" id="GO:0003723">
    <property type="term" value="F:RNA binding"/>
    <property type="evidence" value="ECO:0007669"/>
    <property type="project" value="InterPro"/>
</dbReference>
<proteinExistence type="predicted"/>
<feature type="repeat" description="PPR" evidence="2">
    <location>
        <begin position="74"/>
        <end position="108"/>
    </location>
</feature>